<evidence type="ECO:0000256" key="1">
    <source>
        <dbReference type="SAM" id="Coils"/>
    </source>
</evidence>
<accession>A0A543PK02</accession>
<dbReference type="Proteomes" id="UP000319865">
    <property type="component" value="Unassembled WGS sequence"/>
</dbReference>
<comment type="caution">
    <text evidence="2">The sequence shown here is derived from an EMBL/GenBank/DDBJ whole genome shotgun (WGS) entry which is preliminary data.</text>
</comment>
<organism evidence="2 3">
    <name type="scientific">Blastococcus colisei</name>
    <dbReference type="NCBI Taxonomy" id="1564162"/>
    <lineage>
        <taxon>Bacteria</taxon>
        <taxon>Bacillati</taxon>
        <taxon>Actinomycetota</taxon>
        <taxon>Actinomycetes</taxon>
        <taxon>Geodermatophilales</taxon>
        <taxon>Geodermatophilaceae</taxon>
        <taxon>Blastococcus</taxon>
    </lineage>
</organism>
<proteinExistence type="predicted"/>
<evidence type="ECO:0000313" key="3">
    <source>
        <dbReference type="Proteomes" id="UP000319865"/>
    </source>
</evidence>
<feature type="coiled-coil region" evidence="1">
    <location>
        <begin position="14"/>
        <end position="48"/>
    </location>
</feature>
<protein>
    <submittedName>
        <fullName evidence="2">Uncharacterized protein</fullName>
    </submittedName>
</protein>
<reference evidence="2 3" key="1">
    <citation type="submission" date="2019-06" db="EMBL/GenBank/DDBJ databases">
        <title>Sequencing the genomes of 1000 actinobacteria strains.</title>
        <authorList>
            <person name="Klenk H.-P."/>
        </authorList>
    </citation>
    <scope>NUCLEOTIDE SEQUENCE [LARGE SCALE GENOMIC DNA]</scope>
    <source>
        <strain evidence="2 3">DSM 46837</strain>
    </source>
</reference>
<keyword evidence="3" id="KW-1185">Reference proteome</keyword>
<gene>
    <name evidence="2" type="ORF">FHU33_3899</name>
</gene>
<dbReference type="OrthoDB" id="251398at2"/>
<feature type="coiled-coil region" evidence="1">
    <location>
        <begin position="76"/>
        <end position="136"/>
    </location>
</feature>
<name>A0A543PK02_9ACTN</name>
<keyword evidence="1" id="KW-0175">Coiled coil</keyword>
<dbReference type="RefSeq" id="WP_142026819.1">
    <property type="nucleotide sequence ID" value="NZ_VFQE01000001.1"/>
</dbReference>
<sequence>MGIVKTVAAAIRSRKSAASEVARLERLVASWEDDAERTTTELAALEASASAVVHAEDPRAAAREAAGKAMELRFLIDGARAAAETSRLQLRDAREELALAQAAEKRQEAAKLTAEADELQGKVDELLRQLTELDGATYVPEPALDYEDRLDVMARDGRYTYPTRPRSDVLRDEASALLAEAEQMERPVVEERRDRAEREAPVVPSASISVPKWDDIDGMSQVSCSVSNGTGSATFEVFLGAAGNEVVTLPDAQGRRTWARRVKLQAGGGSAVIRCNGQVLAEEHRPGTLMNDGVARWWVDATRCPGCRQLAPVTKRAPSPTSKRTDGAVLAIACQRGCEIRSRDLAAQGQR</sequence>
<dbReference type="AlphaFoldDB" id="A0A543PK02"/>
<dbReference type="EMBL" id="VFQE01000001">
    <property type="protein sequence ID" value="TQN44397.1"/>
    <property type="molecule type" value="Genomic_DNA"/>
</dbReference>
<evidence type="ECO:0000313" key="2">
    <source>
        <dbReference type="EMBL" id="TQN44397.1"/>
    </source>
</evidence>